<feature type="transmembrane region" description="Helical" evidence="7">
    <location>
        <begin position="102"/>
        <end position="119"/>
    </location>
</feature>
<keyword evidence="4 7" id="KW-0472">Membrane</keyword>
<keyword evidence="2 7" id="KW-0812">Transmembrane</keyword>
<feature type="domain" description="Peroxin/Ferlin" evidence="9">
    <location>
        <begin position="407"/>
        <end position="440"/>
    </location>
</feature>
<proteinExistence type="predicted"/>
<dbReference type="InterPro" id="IPR010482">
    <property type="entry name" value="TECPR1-like_DysF"/>
</dbReference>
<evidence type="ECO:0000256" key="3">
    <source>
        <dbReference type="ARBA" id="ARBA00022989"/>
    </source>
</evidence>
<keyword evidence="11" id="KW-1185">Reference proteome</keyword>
<feature type="region of interest" description="Disordered" evidence="6">
    <location>
        <begin position="459"/>
        <end position="568"/>
    </location>
</feature>
<dbReference type="HOGENOM" id="CLU_016397_0_1_1"/>
<keyword evidence="3 7" id="KW-1133">Transmembrane helix</keyword>
<dbReference type="EMBL" id="HE612861">
    <property type="protein sequence ID" value="CCE63572.1"/>
    <property type="molecule type" value="Genomic_DNA"/>
</dbReference>
<dbReference type="GO" id="GO:0007031">
    <property type="term" value="P:peroxisome organization"/>
    <property type="evidence" value="ECO:0007669"/>
    <property type="project" value="EnsemblFungi"/>
</dbReference>
<evidence type="ECO:0000259" key="8">
    <source>
        <dbReference type="SMART" id="SM00693"/>
    </source>
</evidence>
<dbReference type="SMART" id="SM00693">
    <property type="entry name" value="DysFN"/>
    <property type="match status" value="1"/>
</dbReference>
<feature type="transmembrane region" description="Helical" evidence="7">
    <location>
        <begin position="187"/>
        <end position="206"/>
    </location>
</feature>
<evidence type="ECO:0000256" key="7">
    <source>
        <dbReference type="SAM" id="Phobius"/>
    </source>
</evidence>
<organism evidence="10 11">
    <name type="scientific">Tetrapisispora phaffii (strain ATCC 24235 / CBS 4417 / NBRC 1672 / NRRL Y-8282 / UCD 70-5)</name>
    <name type="common">Yeast</name>
    <name type="synonym">Fabospora phaffii</name>
    <dbReference type="NCBI Taxonomy" id="1071381"/>
    <lineage>
        <taxon>Eukaryota</taxon>
        <taxon>Fungi</taxon>
        <taxon>Dikarya</taxon>
        <taxon>Ascomycota</taxon>
        <taxon>Saccharomycotina</taxon>
        <taxon>Saccharomycetes</taxon>
        <taxon>Saccharomycetales</taxon>
        <taxon>Saccharomycetaceae</taxon>
        <taxon>Tetrapisispora</taxon>
    </lineage>
</organism>
<comment type="subcellular location">
    <subcellularLocation>
        <location evidence="1">Peroxisome membrane</location>
        <topology evidence="1">Multi-pass membrane protein</topology>
    </subcellularLocation>
</comment>
<evidence type="ECO:0000256" key="2">
    <source>
        <dbReference type="ARBA" id="ARBA00022692"/>
    </source>
</evidence>
<dbReference type="InterPro" id="IPR006614">
    <property type="entry name" value="Peroxin/Ferlin"/>
</dbReference>
<dbReference type="AlphaFoldDB" id="G8BUZ0"/>
<dbReference type="Proteomes" id="UP000005666">
    <property type="component" value="Chromosome 6"/>
</dbReference>
<feature type="compositionally biased region" description="Basic and acidic residues" evidence="6">
    <location>
        <begin position="546"/>
        <end position="568"/>
    </location>
</feature>
<dbReference type="STRING" id="1071381.G8BUZ0"/>
<dbReference type="SMART" id="SM00694">
    <property type="entry name" value="DysFC"/>
    <property type="match status" value="1"/>
</dbReference>
<evidence type="ECO:0000313" key="10">
    <source>
        <dbReference type="EMBL" id="CCE63572.1"/>
    </source>
</evidence>
<feature type="domain" description="Peroxin/Ferlin" evidence="8">
    <location>
        <begin position="316"/>
        <end position="382"/>
    </location>
</feature>
<dbReference type="Pfam" id="PF06398">
    <property type="entry name" value="Pex24p"/>
    <property type="match status" value="1"/>
</dbReference>
<dbReference type="OrthoDB" id="5586090at2759"/>
<accession>G8BUZ0</accession>
<evidence type="ECO:0000256" key="1">
    <source>
        <dbReference type="ARBA" id="ARBA00004585"/>
    </source>
</evidence>
<feature type="compositionally biased region" description="Low complexity" evidence="6">
    <location>
        <begin position="521"/>
        <end position="535"/>
    </location>
</feature>
<dbReference type="GeneID" id="11535489"/>
<gene>
    <name evidence="10" type="primary">TPHA0F00860</name>
    <name evidence="10" type="ordered locus">TPHA_0F00860</name>
</gene>
<dbReference type="OMA" id="PPFYILT"/>
<dbReference type="GO" id="GO:0005778">
    <property type="term" value="C:peroxisomal membrane"/>
    <property type="evidence" value="ECO:0007669"/>
    <property type="project" value="UniProtKB-SubCell"/>
</dbReference>
<dbReference type="KEGG" id="tpf:TPHA_0F00860"/>
<dbReference type="eggNOG" id="ENOG502QT80">
    <property type="taxonomic scope" value="Eukaryota"/>
</dbReference>
<evidence type="ECO:0000313" key="11">
    <source>
        <dbReference type="Proteomes" id="UP000005666"/>
    </source>
</evidence>
<evidence type="ECO:0000256" key="6">
    <source>
        <dbReference type="SAM" id="MobiDB-lite"/>
    </source>
</evidence>
<keyword evidence="5" id="KW-0576">Peroxisome</keyword>
<evidence type="ECO:0000259" key="9">
    <source>
        <dbReference type="SMART" id="SM00694"/>
    </source>
</evidence>
<dbReference type="GO" id="GO:1900063">
    <property type="term" value="P:regulation of peroxisome organization"/>
    <property type="evidence" value="ECO:0007669"/>
    <property type="project" value="EnsemblFungi"/>
</dbReference>
<dbReference type="RefSeq" id="XP_003686006.1">
    <property type="nucleotide sequence ID" value="XM_003685958.1"/>
</dbReference>
<feature type="transmembrane region" description="Helical" evidence="7">
    <location>
        <begin position="81"/>
        <end position="97"/>
    </location>
</feature>
<dbReference type="PANTHER" id="PTHR31679:SF2">
    <property type="entry name" value="PEROXISOMAL MEMBRANE PROTEIN PEX30-RELATED"/>
    <property type="match status" value="1"/>
</dbReference>
<feature type="compositionally biased region" description="Basic and acidic residues" evidence="6">
    <location>
        <begin position="504"/>
        <end position="517"/>
    </location>
</feature>
<sequence length="568" mass="64686">MSEPDSKVKKDEVRAHFVEPSIPRIGGETTKVIKSALKKHSTLKITGDRQKNTDYNSESTVVSSPLLSSTPSTVSKSLLKIYPYLILADFFLSVLTWTNENIWSSILTVLIYTFTVLYFQIITRYFGHVVIVGLLWSYSLLDEHIEERMISKPTLDDIVHTMDKVTKKFDLLLSPITLLSAQDVKRLLFTTIFLSPLYICITVFIFSTKNVFLLMGIYMLTYQSPWAKIARRILWKFKVVRLMVFYATGLDLGGINNHQGILDAVHNQVKKLSNSNYNSTANSGMGLDRNGKQYTQSSFSDRNGKATDSSHDSEKPIRFTYVLYENQRRWIGIGWTSSMLSYERTPWTDEFLNPAPSPDEFTLPEEDSHLKWKWIDKSWRLDMTNDGAIQLSSSKPRTSASPTADASFIYYDNTWKKPSTQDSFSKYTRRRRWVRTAELIKTHSDDMMMPSENTINTTAEETELESNSPVNDKENGKKVRNVTINEEPIIMGEDKVTKQPSKSNDGKKDVSNDDSTKNADNTPSSSNPTLNTSNSDADLTGIEAIPDTKENENFNEERASLKESKKDK</sequence>
<dbReference type="PANTHER" id="PTHR31679">
    <property type="entry name" value="PEROXISOMAL MEMBRANE PROTEIN PEX30-RELATED"/>
    <property type="match status" value="1"/>
</dbReference>
<reference evidence="10 11" key="1">
    <citation type="journal article" date="2011" name="Proc. Natl. Acad. Sci. U.S.A.">
        <title>Evolutionary erosion of yeast sex chromosomes by mating-type switching accidents.</title>
        <authorList>
            <person name="Gordon J.L."/>
            <person name="Armisen D."/>
            <person name="Proux-Wera E."/>
            <person name="Oheigeartaigh S.S."/>
            <person name="Byrne K.P."/>
            <person name="Wolfe K.H."/>
        </authorList>
    </citation>
    <scope>NUCLEOTIDE SEQUENCE [LARGE SCALE GENOMIC DNA]</scope>
    <source>
        <strain evidence="11">ATCC 24235 / CBS 4417 / NBRC 1672 / NRRL Y-8282 / UCD 70-5</strain>
    </source>
</reference>
<evidence type="ECO:0000256" key="4">
    <source>
        <dbReference type="ARBA" id="ARBA00023136"/>
    </source>
</evidence>
<dbReference type="InterPro" id="IPR052646">
    <property type="entry name" value="Peroxisomal_PEX28-32"/>
</dbReference>
<name>G8BUZ0_TETPH</name>
<protein>
    <recommendedName>
        <fullName evidence="8 9">Peroxin/Ferlin domain-containing protein</fullName>
    </recommendedName>
</protein>
<evidence type="ECO:0000256" key="5">
    <source>
        <dbReference type="ARBA" id="ARBA00023140"/>
    </source>
</evidence>